<dbReference type="SUPFAM" id="SSF50104">
    <property type="entry name" value="Translation proteins SH3-like domain"/>
    <property type="match status" value="1"/>
</dbReference>
<evidence type="ECO:0000256" key="2">
    <source>
        <dbReference type="ARBA" id="ARBA00023274"/>
    </source>
</evidence>
<accession>A0A4Y7K0X3</accession>
<dbReference type="InterPro" id="IPR039660">
    <property type="entry name" value="Ribosomal_eL14"/>
</dbReference>
<dbReference type="AlphaFoldDB" id="A0A4Y7K0X3"/>
<dbReference type="Gene3D" id="2.30.30.30">
    <property type="match status" value="1"/>
</dbReference>
<dbReference type="Gramene" id="RZC66587">
    <property type="protein sequence ID" value="RZC66587"/>
    <property type="gene ID" value="C5167_010272"/>
</dbReference>
<organism evidence="3 4">
    <name type="scientific">Papaver somniferum</name>
    <name type="common">Opium poppy</name>
    <dbReference type="NCBI Taxonomy" id="3469"/>
    <lineage>
        <taxon>Eukaryota</taxon>
        <taxon>Viridiplantae</taxon>
        <taxon>Streptophyta</taxon>
        <taxon>Embryophyta</taxon>
        <taxon>Tracheophyta</taxon>
        <taxon>Spermatophyta</taxon>
        <taxon>Magnoliopsida</taxon>
        <taxon>Ranunculales</taxon>
        <taxon>Papaveraceae</taxon>
        <taxon>Papaveroideae</taxon>
        <taxon>Papaver</taxon>
    </lineage>
</organism>
<dbReference type="GO" id="GO:0042273">
    <property type="term" value="P:ribosomal large subunit biogenesis"/>
    <property type="evidence" value="ECO:0007669"/>
    <property type="project" value="TreeGrafter"/>
</dbReference>
<evidence type="ECO:0000313" key="3">
    <source>
        <dbReference type="EMBL" id="RZC66587.1"/>
    </source>
</evidence>
<dbReference type="CDD" id="cd23702">
    <property type="entry name" value="eL14"/>
    <property type="match status" value="1"/>
</dbReference>
<evidence type="ECO:0000256" key="1">
    <source>
        <dbReference type="ARBA" id="ARBA00022980"/>
    </source>
</evidence>
<dbReference type="PANTHER" id="PTHR11127">
    <property type="entry name" value="60S RIBOSOMAL PROTEIN L14"/>
    <property type="match status" value="1"/>
</dbReference>
<keyword evidence="2" id="KW-0687">Ribonucleoprotein</keyword>
<sequence>MPFKRYVEIGRVPLVNCGECYGKLVVIVDVIDQNRAGSSKHEWSVKRRADSSHLLASSQTGKAARRELRKWLLGGR</sequence>
<proteinExistence type="predicted"/>
<name>A0A4Y7K0X3_PAPSO</name>
<dbReference type="STRING" id="3469.A0A4Y7K0X3"/>
<keyword evidence="1" id="KW-0689">Ribosomal protein</keyword>
<keyword evidence="4" id="KW-1185">Reference proteome</keyword>
<dbReference type="InterPro" id="IPR014722">
    <property type="entry name" value="Rib_uL2_dom2"/>
</dbReference>
<dbReference type="EMBL" id="CM010720">
    <property type="protein sequence ID" value="RZC66587.1"/>
    <property type="molecule type" value="Genomic_DNA"/>
</dbReference>
<evidence type="ECO:0000313" key="4">
    <source>
        <dbReference type="Proteomes" id="UP000316621"/>
    </source>
</evidence>
<dbReference type="GO" id="GO:0022625">
    <property type="term" value="C:cytosolic large ribosomal subunit"/>
    <property type="evidence" value="ECO:0007669"/>
    <property type="project" value="TreeGrafter"/>
</dbReference>
<protein>
    <submittedName>
        <fullName evidence="3">Uncharacterized protein</fullName>
    </submittedName>
</protein>
<dbReference type="GO" id="GO:0003723">
    <property type="term" value="F:RNA binding"/>
    <property type="evidence" value="ECO:0007669"/>
    <property type="project" value="InterPro"/>
</dbReference>
<dbReference type="InterPro" id="IPR008991">
    <property type="entry name" value="Translation_prot_SH3-like_sf"/>
</dbReference>
<dbReference type="Proteomes" id="UP000316621">
    <property type="component" value="Chromosome 6"/>
</dbReference>
<gene>
    <name evidence="3" type="ORF">C5167_010272</name>
</gene>
<reference evidence="3 4" key="1">
    <citation type="journal article" date="2018" name="Science">
        <title>The opium poppy genome and morphinan production.</title>
        <authorList>
            <person name="Guo L."/>
            <person name="Winzer T."/>
            <person name="Yang X."/>
            <person name="Li Y."/>
            <person name="Ning Z."/>
            <person name="He Z."/>
            <person name="Teodor R."/>
            <person name="Lu Y."/>
            <person name="Bowser T.A."/>
            <person name="Graham I.A."/>
            <person name="Ye K."/>
        </authorList>
    </citation>
    <scope>NUCLEOTIDE SEQUENCE [LARGE SCALE GENOMIC DNA]</scope>
    <source>
        <strain evidence="4">cv. HN1</strain>
        <tissue evidence="3">Leaves</tissue>
    </source>
</reference>
<dbReference type="PANTHER" id="PTHR11127:SF2">
    <property type="entry name" value="LARGE RIBOSOMAL SUBUNIT PROTEIN EL14"/>
    <property type="match status" value="1"/>
</dbReference>
<dbReference type="GO" id="GO:0003735">
    <property type="term" value="F:structural constituent of ribosome"/>
    <property type="evidence" value="ECO:0007669"/>
    <property type="project" value="InterPro"/>
</dbReference>